<proteinExistence type="predicted"/>
<sequence>MFKKIGLGVALVALVVLASVWTVKTIPATEAQTGGAELTGWLWSSNIGWVSLNCSNTSVCATRNFKVVKNTDDTLSGYGWSSNVGWVKFNPAGPYPTGGATSAHSAKFVGSDVKGWVRFCGPLAAGCDSTLLGDQIRGGWDGWVSLSGTSATSGAYGVKFDSLTKRFSGFSWGDLVVGWADFSLAACANCVITGDPVLTINIVGLGRVTDMDTDDIILIDCDESDTLCTQSYPDGSSIRLLAYPAPGEQLLDWEWAPAGDADPSCGIFNPTTGGMCGAVYMDRDRTVTVTFSDSTLADDEHQLRVVVVGTGTVTGSGFNCTTSCVNTFSAEEAVTLNADPSATWTSSLSGLCDEADTDCNFNMPDQDTTITVDFTGGVTTPTDLFSFHECVRVGGGDRCVMTINCDIIADCLHEAVFSNAAQIVPNDPAQVINYQVFFPSSIANGRGAGFQFKQCDSADSESCPTLVPTSGITGSYYLKVFKPIGSGLESFDTQVGVKATAAGITDQKIATFRFIFTGGVQD</sequence>
<organism evidence="1 2">
    <name type="scientific">Candidatus Vogelbacteria bacterium RIFOXYD1_FULL_46_19</name>
    <dbReference type="NCBI Taxonomy" id="1802439"/>
    <lineage>
        <taxon>Bacteria</taxon>
        <taxon>Candidatus Vogeliibacteriota</taxon>
    </lineage>
</organism>
<reference evidence="1 2" key="1">
    <citation type="journal article" date="2016" name="Nat. Commun.">
        <title>Thousands of microbial genomes shed light on interconnected biogeochemical processes in an aquifer system.</title>
        <authorList>
            <person name="Anantharaman K."/>
            <person name="Brown C.T."/>
            <person name="Hug L.A."/>
            <person name="Sharon I."/>
            <person name="Castelle C.J."/>
            <person name="Probst A.J."/>
            <person name="Thomas B.C."/>
            <person name="Singh A."/>
            <person name="Wilkins M.J."/>
            <person name="Karaoz U."/>
            <person name="Brodie E.L."/>
            <person name="Williams K.H."/>
            <person name="Hubbard S.S."/>
            <person name="Banfield J.F."/>
        </authorList>
    </citation>
    <scope>NUCLEOTIDE SEQUENCE [LARGE SCALE GENOMIC DNA]</scope>
</reference>
<dbReference type="EMBL" id="MHTK01000005">
    <property type="protein sequence ID" value="OHA59821.1"/>
    <property type="molecule type" value="Genomic_DNA"/>
</dbReference>
<accession>A0A1G2QIN2</accession>
<evidence type="ECO:0000313" key="2">
    <source>
        <dbReference type="Proteomes" id="UP000177838"/>
    </source>
</evidence>
<comment type="caution">
    <text evidence="1">The sequence shown here is derived from an EMBL/GenBank/DDBJ whole genome shotgun (WGS) entry which is preliminary data.</text>
</comment>
<dbReference type="Proteomes" id="UP000177838">
    <property type="component" value="Unassembled WGS sequence"/>
</dbReference>
<dbReference type="AlphaFoldDB" id="A0A1G2QIN2"/>
<dbReference type="STRING" id="1802439.A2589_03205"/>
<gene>
    <name evidence="1" type="ORF">A2589_03205</name>
</gene>
<name>A0A1G2QIN2_9BACT</name>
<protein>
    <submittedName>
        <fullName evidence="1">Uncharacterized protein</fullName>
    </submittedName>
</protein>
<evidence type="ECO:0000313" key="1">
    <source>
        <dbReference type="EMBL" id="OHA59821.1"/>
    </source>
</evidence>